<proteinExistence type="predicted"/>
<organism evidence="2 3">
    <name type="scientific">Fasciolopsis buskii</name>
    <dbReference type="NCBI Taxonomy" id="27845"/>
    <lineage>
        <taxon>Eukaryota</taxon>
        <taxon>Metazoa</taxon>
        <taxon>Spiralia</taxon>
        <taxon>Lophotrochozoa</taxon>
        <taxon>Platyhelminthes</taxon>
        <taxon>Trematoda</taxon>
        <taxon>Digenea</taxon>
        <taxon>Plagiorchiida</taxon>
        <taxon>Echinostomata</taxon>
        <taxon>Echinostomatoidea</taxon>
        <taxon>Fasciolidae</taxon>
        <taxon>Fasciolopsis</taxon>
    </lineage>
</organism>
<dbReference type="PROSITE" id="PS51257">
    <property type="entry name" value="PROKAR_LIPOPROTEIN"/>
    <property type="match status" value="1"/>
</dbReference>
<dbReference type="OrthoDB" id="6258734at2759"/>
<feature type="compositionally biased region" description="Polar residues" evidence="1">
    <location>
        <begin position="228"/>
        <end position="247"/>
    </location>
</feature>
<reference evidence="2" key="1">
    <citation type="submission" date="2019-05" db="EMBL/GenBank/DDBJ databases">
        <title>Annotation for the trematode Fasciolopsis buski.</title>
        <authorList>
            <person name="Choi Y.-J."/>
        </authorList>
    </citation>
    <scope>NUCLEOTIDE SEQUENCE</scope>
    <source>
        <strain evidence="2">HT</strain>
        <tissue evidence="2">Whole worm</tissue>
    </source>
</reference>
<dbReference type="AlphaFoldDB" id="A0A8E0RYD3"/>
<feature type="region of interest" description="Disordered" evidence="1">
    <location>
        <begin position="26"/>
        <end position="99"/>
    </location>
</feature>
<evidence type="ECO:0000256" key="1">
    <source>
        <dbReference type="SAM" id="MobiDB-lite"/>
    </source>
</evidence>
<accession>A0A8E0RYD3</accession>
<feature type="compositionally biased region" description="Polar residues" evidence="1">
    <location>
        <begin position="39"/>
        <end position="50"/>
    </location>
</feature>
<gene>
    <name evidence="2" type="ORF">FBUS_11051</name>
</gene>
<evidence type="ECO:0000313" key="3">
    <source>
        <dbReference type="Proteomes" id="UP000728185"/>
    </source>
</evidence>
<dbReference type="EMBL" id="LUCM01005451">
    <property type="protein sequence ID" value="KAA0192809.1"/>
    <property type="molecule type" value="Genomic_DNA"/>
</dbReference>
<keyword evidence="3" id="KW-1185">Reference proteome</keyword>
<name>A0A8E0RYD3_9TREM</name>
<feature type="compositionally biased region" description="Low complexity" evidence="1">
    <location>
        <begin position="305"/>
        <end position="321"/>
    </location>
</feature>
<feature type="compositionally biased region" description="Low complexity" evidence="1">
    <location>
        <begin position="147"/>
        <end position="160"/>
    </location>
</feature>
<evidence type="ECO:0000313" key="2">
    <source>
        <dbReference type="EMBL" id="KAA0192809.1"/>
    </source>
</evidence>
<protein>
    <submittedName>
        <fullName evidence="2">Uncharacterized protein</fullName>
    </submittedName>
</protein>
<dbReference type="Proteomes" id="UP000728185">
    <property type="component" value="Unassembled WGS sequence"/>
</dbReference>
<feature type="region of interest" description="Disordered" evidence="1">
    <location>
        <begin position="133"/>
        <end position="160"/>
    </location>
</feature>
<comment type="caution">
    <text evidence="2">The sequence shown here is derived from an EMBL/GenBank/DDBJ whole genome shotgun (WGS) entry which is preliminary data.</text>
</comment>
<sequence>MSKMAVGNGITSASCFQPISDFGESQLGQSAGVVPGSKSLDSSADGNVSHKSGKKTSIESAEVDALFSSSSDPEETIRSVVNTTEPWGLNPVDQSTPWDLSELAGETGASTAACSSPSASGDAANLAGSVNATGARAPGLFDATTNSSGGARRIGPSSASASSSVLESNVWPSEPPNGTGIWESHYESLGERTARWQQNSAAQLVAGSGAFCGQATGAQNPHHPGYINTGSNQPGSRTNLGQLQSGVDSGPSLFRSFNRPAPGLFPAAAAATNLGARAVLGASSTNHPLGASIHGAPGAGPTTRSFPLNSSPSLGSPSAWSFPSGPGARKSLS</sequence>
<feature type="region of interest" description="Disordered" evidence="1">
    <location>
        <begin position="215"/>
        <end position="254"/>
    </location>
</feature>
<feature type="region of interest" description="Disordered" evidence="1">
    <location>
        <begin position="287"/>
        <end position="333"/>
    </location>
</feature>